<dbReference type="PIRSF" id="PIRSF017127">
    <property type="entry name" value="Condensin_D2"/>
    <property type="match status" value="1"/>
</dbReference>
<keyword evidence="5 10" id="KW-0132">Cell division</keyword>
<evidence type="ECO:0000256" key="3">
    <source>
        <dbReference type="ARBA" id="ARBA00009606"/>
    </source>
</evidence>
<dbReference type="InterPro" id="IPR026971">
    <property type="entry name" value="CND1/NCAPD3"/>
</dbReference>
<accession>A0A7M7MPI3</accession>
<evidence type="ECO:0000256" key="7">
    <source>
        <dbReference type="ARBA" id="ARBA00023067"/>
    </source>
</evidence>
<dbReference type="Pfam" id="PF12922">
    <property type="entry name" value="Cnd1_N"/>
    <property type="match status" value="1"/>
</dbReference>
<feature type="domain" description="Condensin complex subunit 1 N-terminal" evidence="14">
    <location>
        <begin position="100"/>
        <end position="250"/>
    </location>
</feature>
<evidence type="ECO:0000256" key="2">
    <source>
        <dbReference type="ARBA" id="ARBA00004286"/>
    </source>
</evidence>
<dbReference type="PANTHER" id="PTHR14222:SF2">
    <property type="entry name" value="CONDENSIN COMPLEX SUBUNIT 1"/>
    <property type="match status" value="1"/>
</dbReference>
<feature type="region of interest" description="Disordered" evidence="12">
    <location>
        <begin position="1189"/>
        <end position="1326"/>
    </location>
</feature>
<evidence type="ECO:0000256" key="8">
    <source>
        <dbReference type="ARBA" id="ARBA00023242"/>
    </source>
</evidence>
<dbReference type="Pfam" id="PF12717">
    <property type="entry name" value="Cnd1"/>
    <property type="match status" value="1"/>
</dbReference>
<organism evidence="15">
    <name type="scientific">Apis mellifera</name>
    <name type="common">Honeybee</name>
    <dbReference type="NCBI Taxonomy" id="7460"/>
    <lineage>
        <taxon>Eukaryota</taxon>
        <taxon>Metazoa</taxon>
        <taxon>Ecdysozoa</taxon>
        <taxon>Arthropoda</taxon>
        <taxon>Hexapoda</taxon>
        <taxon>Insecta</taxon>
        <taxon>Pterygota</taxon>
        <taxon>Neoptera</taxon>
        <taxon>Endopterygota</taxon>
        <taxon>Hymenoptera</taxon>
        <taxon>Apocrita</taxon>
        <taxon>Aculeata</taxon>
        <taxon>Apoidea</taxon>
        <taxon>Anthophila</taxon>
        <taxon>Apidae</taxon>
        <taxon>Apis</taxon>
    </lineage>
</organism>
<dbReference type="Gene3D" id="1.25.10.10">
    <property type="entry name" value="Leucine-rich Repeat Variant"/>
    <property type="match status" value="2"/>
</dbReference>
<feature type="domain" description="Condensin complex subunit 1 C-terminal" evidence="13">
    <location>
        <begin position="968"/>
        <end position="1128"/>
    </location>
</feature>
<sequence length="1326" mass="152480">MTKHLRKLHSKHRIHDMFLLNITVIMEIIVDELLQNRNGQYFVEKIVSIRILPQALDEAKSALQMNGINFILDHFDTFFSLIVHGNKIELPIIMRGFSRIHKAIEILVNDLENIFENGKELEEEDRLRFLNINKMLTYLFSWLLCHIDDEISKDVNDKYIGKRKKSAKSDIEEEWESDREKALEHIYRLLQLPLQKLWQPPIVEDSFIILFTKVCYKVLEQCKDSKCKHIRETIFEILGTSVKKYNHGISCVIRIIQLVKLHDILASHIAIGIIYMIKNCGCNGLIKEIMKEIDQSELSEPDSRNISIFLETIAASEPNLIIPILDDVMDYLGSEHYTMRNCTISIICEVIQKALTGDDLTQEQKVQRDECLNSLEEHILDNNAYVRSKVLQVWQRLCCEGAIPLARQGRLLAATALRLEDKSASVRKQALQLMRALLQSNPFAATLNKIEISKSLEKEEIKLRKLQTESVSKSVRGDNERLEFWNTLLPEIRKVLKEVINNEKNTDIEYDNEDEDINTDTAFEYIRQLMLKEKIFEAVTYLWKVCIKLKQKPDIENLSPEAKEECLFLFLLKTFMESENNLNNLKENIEEKQSIEENKEKEEIIAIKRVINYLRHCLEFATELEIAIPMTEKLLFSTTATDAIESCTLLGIASKFGIVGSAVAIRDALFQVFHRDQSVRNNIAVVYKDLYLNKNENQKSKRQKALTCMRSLIDLLKELQPGQSQALTQLILIWYNNNDIDNEMLQVLWETFSMKSPDTDSLDSRSALMLLTMIAQTQSCIISDNLEVLIKVGFGSRAKTDLLLARDTCRALLIIKHKNDDIEKSSIRYPNDHEMFKEILSLLIENFINIEEDGYISFATDAINAIYHTSLIMEDNGEEAVEGATMDSNAEFINEILENHVVTGDGLLVNFVPLVLDVCQYHDKYNNEDIQAAGALALSKMMTVSSSFCEKSLQLLITILERSPYPGIRANVLIGISDLTTRFPNQIEPWMKHVYGRLRDEDTNVRRTCVRVLSSLIMREMVRVRGQISELALCIVDKDSQIRQDAKQFFKALSQKGNALYNVMPDILSRLTDPDLDINESDFQEILKHILNLLQKEKQIDSIIDKICARFKLATTERQWRDFAYCLSLMQFSVKSIRHLIESLPLLKDKIHHKQVLKALQSVIEQTKKKPNTKTICTELEEKIEELLKGTEDSKEDNTVIMPPPAVPKSRKRNKRVSNSEEEDDNIDSDSDLTSITKTKGSKKRKSWGCKSSSSSDSDNDLTIKTPRKQLKENAPAQTITRSSRKKRVNSIAATPSSLPKRNKQVTPMRIPERSSARLSQSRMRN</sequence>
<keyword evidence="6 10" id="KW-0498">Mitosis</keyword>
<dbReference type="Proteomes" id="UP000005203">
    <property type="component" value="Linkage group LG10"/>
</dbReference>
<feature type="coiled-coil region" evidence="11">
    <location>
        <begin position="572"/>
        <end position="605"/>
    </location>
</feature>
<evidence type="ECO:0000256" key="9">
    <source>
        <dbReference type="ARBA" id="ARBA00023306"/>
    </source>
</evidence>
<feature type="compositionally biased region" description="Basic and acidic residues" evidence="12">
    <location>
        <begin position="1189"/>
        <end position="1198"/>
    </location>
</feature>
<comment type="subcellular location">
    <subcellularLocation>
        <location evidence="2">Chromosome</location>
    </subcellularLocation>
    <subcellularLocation>
        <location evidence="1">Nucleus</location>
    </subcellularLocation>
</comment>
<dbReference type="InterPro" id="IPR011989">
    <property type="entry name" value="ARM-like"/>
</dbReference>
<dbReference type="GO" id="GO:0051301">
    <property type="term" value="P:cell division"/>
    <property type="evidence" value="ECO:0007669"/>
    <property type="project" value="UniProtKB-KW"/>
</dbReference>
<evidence type="ECO:0000259" key="14">
    <source>
        <dbReference type="Pfam" id="PF12922"/>
    </source>
</evidence>
<reference evidence="15" key="1">
    <citation type="submission" date="2021-01" db="UniProtKB">
        <authorList>
            <consortium name="EnsemblMetazoa"/>
        </authorList>
    </citation>
    <scope>IDENTIFICATION</scope>
    <source>
        <strain evidence="15">DH4</strain>
    </source>
</reference>
<protein>
    <recommendedName>
        <fullName evidence="10">Condensin complex subunit 1</fullName>
    </recommendedName>
</protein>
<comment type="similarity">
    <text evidence="3 10">Belongs to the CND1 (condensin subunit 1) family.</text>
</comment>
<dbReference type="GO" id="GO:0042393">
    <property type="term" value="F:histone binding"/>
    <property type="evidence" value="ECO:0007669"/>
    <property type="project" value="TreeGrafter"/>
</dbReference>
<dbReference type="GeneID" id="412035"/>
<feature type="compositionally biased region" description="Polar residues" evidence="12">
    <location>
        <begin position="1317"/>
        <end position="1326"/>
    </location>
</feature>
<dbReference type="SUPFAM" id="SSF48371">
    <property type="entry name" value="ARM repeat"/>
    <property type="match status" value="1"/>
</dbReference>
<dbReference type="InterPro" id="IPR032682">
    <property type="entry name" value="Cnd1_C"/>
</dbReference>
<evidence type="ECO:0000256" key="1">
    <source>
        <dbReference type="ARBA" id="ARBA00004123"/>
    </source>
</evidence>
<evidence type="ECO:0000256" key="11">
    <source>
        <dbReference type="SAM" id="Coils"/>
    </source>
</evidence>
<dbReference type="GO" id="GO:0010032">
    <property type="term" value="P:meiotic chromosome condensation"/>
    <property type="evidence" value="ECO:0007669"/>
    <property type="project" value="TreeGrafter"/>
</dbReference>
<dbReference type="PANTHER" id="PTHR14222">
    <property type="entry name" value="CONDENSIN"/>
    <property type="match status" value="1"/>
</dbReference>
<dbReference type="InterPro" id="IPR016024">
    <property type="entry name" value="ARM-type_fold"/>
</dbReference>
<dbReference type="GO" id="GO:0000779">
    <property type="term" value="C:condensed chromosome, centromeric region"/>
    <property type="evidence" value="ECO:0007669"/>
    <property type="project" value="TreeGrafter"/>
</dbReference>
<comment type="function">
    <text evidence="10">Regulatory subunit of the condensin complex, a complex required for conversion of interphase chromatin into mitotic-like condense chromosomes. The condensin complex probably introduces positive supercoils into relaxed DNA in the presence of type I topoisomerases and converts nicked DNA into positive knotted forms in the presence of type II topoisomerases.</text>
</comment>
<dbReference type="GO" id="GO:0005634">
    <property type="term" value="C:nucleus"/>
    <property type="evidence" value="ECO:0007669"/>
    <property type="project" value="UniProtKB-SubCell"/>
</dbReference>
<evidence type="ECO:0000313" key="15">
    <source>
        <dbReference type="EnsemblMetazoa" id="XP_026299059"/>
    </source>
</evidence>
<dbReference type="OrthoDB" id="436262at2759"/>
<evidence type="ECO:0000259" key="13">
    <source>
        <dbReference type="Pfam" id="PF12717"/>
    </source>
</evidence>
<gene>
    <name evidence="17" type="primary">LOC412035</name>
</gene>
<accession>A0A8B8H7Z5</accession>
<keyword evidence="7 10" id="KW-0226">DNA condensation</keyword>
<evidence type="ECO:0000256" key="12">
    <source>
        <dbReference type="SAM" id="MobiDB-lite"/>
    </source>
</evidence>
<proteinExistence type="inferred from homology"/>
<dbReference type="InterPro" id="IPR007673">
    <property type="entry name" value="Condensin_cplx_su1"/>
</dbReference>
<dbReference type="InterPro" id="IPR024324">
    <property type="entry name" value="Condensin_cplx_su1_N"/>
</dbReference>
<keyword evidence="8" id="KW-0539">Nucleus</keyword>
<dbReference type="GO" id="GO:0000796">
    <property type="term" value="C:condensin complex"/>
    <property type="evidence" value="ECO:0007669"/>
    <property type="project" value="TreeGrafter"/>
</dbReference>
<dbReference type="EnsemblMetazoa" id="XM_026443274">
    <property type="protein sequence ID" value="XP_026299059"/>
    <property type="gene ID" value="LOC412035"/>
</dbReference>
<feature type="compositionally biased region" description="Acidic residues" evidence="12">
    <location>
        <begin position="1220"/>
        <end position="1231"/>
    </location>
</feature>
<keyword evidence="16" id="KW-1185">Reference proteome</keyword>
<name>A0A7M7MPI3_APIME</name>
<keyword evidence="9 10" id="KW-0131">Cell cycle</keyword>
<evidence type="ECO:0000256" key="10">
    <source>
        <dbReference type="PIRNR" id="PIRNR017127"/>
    </source>
</evidence>
<evidence type="ECO:0000313" key="17">
    <source>
        <dbReference type="RefSeq" id="XP_026299059.1"/>
    </source>
</evidence>
<dbReference type="CTD" id="43491"/>
<reference evidence="17" key="2">
    <citation type="submission" date="2025-04" db="UniProtKB">
        <authorList>
            <consortium name="RefSeq"/>
        </authorList>
    </citation>
    <scope>IDENTIFICATION</scope>
    <source>
        <strain evidence="17">DH4</strain>
        <tissue evidence="17">Whole body</tissue>
    </source>
</reference>
<keyword evidence="11" id="KW-0175">Coiled coil</keyword>
<dbReference type="RefSeq" id="XP_026299059.1">
    <property type="nucleotide sequence ID" value="XM_026443274.1"/>
</dbReference>
<dbReference type="GO" id="GO:0007076">
    <property type="term" value="P:mitotic chromosome condensation"/>
    <property type="evidence" value="ECO:0007669"/>
    <property type="project" value="InterPro"/>
</dbReference>
<evidence type="ECO:0000256" key="5">
    <source>
        <dbReference type="ARBA" id="ARBA00022618"/>
    </source>
</evidence>
<evidence type="ECO:0000256" key="6">
    <source>
        <dbReference type="ARBA" id="ARBA00022776"/>
    </source>
</evidence>
<evidence type="ECO:0000313" key="16">
    <source>
        <dbReference type="Proteomes" id="UP000005203"/>
    </source>
</evidence>
<evidence type="ECO:0000256" key="4">
    <source>
        <dbReference type="ARBA" id="ARBA00022454"/>
    </source>
</evidence>
<keyword evidence="4" id="KW-0158">Chromosome</keyword>